<dbReference type="EMBL" id="JANVFU010000001">
    <property type="protein sequence ID" value="KAJ3751281.1"/>
    <property type="molecule type" value="Genomic_DNA"/>
</dbReference>
<feature type="non-terminal residue" evidence="1">
    <location>
        <position position="235"/>
    </location>
</feature>
<sequence>SILRVEPTTSVPELVTPGKRRKDIRLRDLPKEVQGAFRSIFVPTIIEFCGCIEAWTSPTASDIQELWESTMPDGIHDQFSKLNGGKVVEALVQDKLTTWRNNTGKAALKTLKGIFIKENLNSVDQRKTYVAQQLTGTYKSYRYYYSVAVGEGSNTIVSHLEQGAFQSPLISKTFAEHLKAIDSIPQARRIADRPTGAIVLAILAVRYAIISLFLQQDHSSFFSGSSRPNVLFNWE</sequence>
<proteinExistence type="predicted"/>
<comment type="caution">
    <text evidence="1">The sequence shown here is derived from an EMBL/GenBank/DDBJ whole genome shotgun (WGS) entry which is preliminary data.</text>
</comment>
<accession>A0A9W8U3F0</accession>
<gene>
    <name evidence="1" type="ORF">DFH05DRAFT_1388200</name>
</gene>
<organism evidence="1 2">
    <name type="scientific">Lentinula detonsa</name>
    <dbReference type="NCBI Taxonomy" id="2804962"/>
    <lineage>
        <taxon>Eukaryota</taxon>
        <taxon>Fungi</taxon>
        <taxon>Dikarya</taxon>
        <taxon>Basidiomycota</taxon>
        <taxon>Agaricomycotina</taxon>
        <taxon>Agaricomycetes</taxon>
        <taxon>Agaricomycetidae</taxon>
        <taxon>Agaricales</taxon>
        <taxon>Marasmiineae</taxon>
        <taxon>Omphalotaceae</taxon>
        <taxon>Lentinula</taxon>
    </lineage>
</organism>
<keyword evidence="2" id="KW-1185">Reference proteome</keyword>
<evidence type="ECO:0000313" key="2">
    <source>
        <dbReference type="Proteomes" id="UP001142393"/>
    </source>
</evidence>
<dbReference type="Proteomes" id="UP001142393">
    <property type="component" value="Unassembled WGS sequence"/>
</dbReference>
<dbReference type="AlphaFoldDB" id="A0A9W8U3F0"/>
<protein>
    <submittedName>
        <fullName evidence="1">Uncharacterized protein</fullName>
    </submittedName>
</protein>
<evidence type="ECO:0000313" key="1">
    <source>
        <dbReference type="EMBL" id="KAJ3751281.1"/>
    </source>
</evidence>
<reference evidence="1 2" key="1">
    <citation type="journal article" date="2023" name="Proc. Natl. Acad. Sci. U.S.A.">
        <title>A global phylogenomic analysis of the shiitake genus Lentinula.</title>
        <authorList>
            <person name="Sierra-Patev S."/>
            <person name="Min B."/>
            <person name="Naranjo-Ortiz M."/>
            <person name="Looney B."/>
            <person name="Konkel Z."/>
            <person name="Slot J.C."/>
            <person name="Sakamoto Y."/>
            <person name="Steenwyk J.L."/>
            <person name="Rokas A."/>
            <person name="Carro J."/>
            <person name="Camarero S."/>
            <person name="Ferreira P."/>
            <person name="Molpeceres G."/>
            <person name="Ruiz-Duenas F.J."/>
            <person name="Serrano A."/>
            <person name="Henrissat B."/>
            <person name="Drula E."/>
            <person name="Hughes K.W."/>
            <person name="Mata J.L."/>
            <person name="Ishikawa N.K."/>
            <person name="Vargas-Isla R."/>
            <person name="Ushijima S."/>
            <person name="Smith C.A."/>
            <person name="Donoghue J."/>
            <person name="Ahrendt S."/>
            <person name="Andreopoulos W."/>
            <person name="He G."/>
            <person name="LaButti K."/>
            <person name="Lipzen A."/>
            <person name="Ng V."/>
            <person name="Riley R."/>
            <person name="Sandor L."/>
            <person name="Barry K."/>
            <person name="Martinez A.T."/>
            <person name="Xiao Y."/>
            <person name="Gibbons J.G."/>
            <person name="Terashima K."/>
            <person name="Grigoriev I.V."/>
            <person name="Hibbett D."/>
        </authorList>
    </citation>
    <scope>NUCLEOTIDE SEQUENCE [LARGE SCALE GENOMIC DNA]</scope>
    <source>
        <strain evidence="1 2">TFB7810</strain>
    </source>
</reference>
<name>A0A9W8U3F0_9AGAR</name>